<dbReference type="Proteomes" id="UP000215086">
    <property type="component" value="Chromosome"/>
</dbReference>
<keyword evidence="2" id="KW-1185">Reference proteome</keyword>
<dbReference type="KEGG" id="ttf:THTE_1491"/>
<evidence type="ECO:0000313" key="2">
    <source>
        <dbReference type="Proteomes" id="UP000215086"/>
    </source>
</evidence>
<name>A0A286RDS7_9BACT</name>
<reference evidence="1 2" key="1">
    <citation type="journal article" name="Front. Microbiol.">
        <title>Sugar Metabolism of the First Thermophilic Planctomycete Thermogutta terrifontis: Comparative Genomic and Transcriptomic Approaches.</title>
        <authorList>
            <person name="Elcheninov A.G."/>
            <person name="Menzel P."/>
            <person name="Gudbergsdottir S.R."/>
            <person name="Slesarev A.I."/>
            <person name="Kadnikov V.V."/>
            <person name="Krogh A."/>
            <person name="Bonch-Osmolovskaya E.A."/>
            <person name="Peng X."/>
            <person name="Kublanov I.V."/>
        </authorList>
    </citation>
    <scope>NUCLEOTIDE SEQUENCE [LARGE SCALE GENOMIC DNA]</scope>
    <source>
        <strain evidence="1 2">R1</strain>
    </source>
</reference>
<sequence length="37" mass="4188">MCRLRELADLQAADGTFTLVKCSECTPAWMHRGCIFL</sequence>
<gene>
    <name evidence="1" type="ORF">THTE_1491</name>
</gene>
<protein>
    <submittedName>
        <fullName evidence="1">Uncharacterized protein</fullName>
    </submittedName>
</protein>
<dbReference type="EMBL" id="CP018477">
    <property type="protein sequence ID" value="ASV74093.1"/>
    <property type="molecule type" value="Genomic_DNA"/>
</dbReference>
<organism evidence="1 2">
    <name type="scientific">Thermogutta terrifontis</name>
    <dbReference type="NCBI Taxonomy" id="1331910"/>
    <lineage>
        <taxon>Bacteria</taxon>
        <taxon>Pseudomonadati</taxon>
        <taxon>Planctomycetota</taxon>
        <taxon>Planctomycetia</taxon>
        <taxon>Pirellulales</taxon>
        <taxon>Thermoguttaceae</taxon>
        <taxon>Thermogutta</taxon>
    </lineage>
</organism>
<proteinExistence type="predicted"/>
<evidence type="ECO:0000313" key="1">
    <source>
        <dbReference type="EMBL" id="ASV74093.1"/>
    </source>
</evidence>
<dbReference type="AlphaFoldDB" id="A0A286RDS7"/>
<accession>A0A286RDS7</accession>